<keyword evidence="4" id="KW-1185">Reference proteome</keyword>
<dbReference type="AlphaFoldDB" id="A0A2T6ZZ19"/>
<evidence type="ECO:0000256" key="1">
    <source>
        <dbReference type="ARBA" id="ARBA00022679"/>
    </source>
</evidence>
<dbReference type="InterPro" id="IPR050830">
    <property type="entry name" value="Fungal_FAS"/>
</dbReference>
<dbReference type="PANTHER" id="PTHR10982">
    <property type="entry name" value="MALONYL COA-ACYL CARRIER PROTEIN TRANSACYLASE"/>
    <property type="match status" value="1"/>
</dbReference>
<evidence type="ECO:0000313" key="4">
    <source>
        <dbReference type="Proteomes" id="UP000244722"/>
    </source>
</evidence>
<dbReference type="STRING" id="42251.A0A2T6ZZ19"/>
<dbReference type="Gene3D" id="3.30.70.3320">
    <property type="match status" value="1"/>
</dbReference>
<dbReference type="OrthoDB" id="3033689at2759"/>
<sequence>MAAVSTSVAILYDEYVLDEEPFSVPELLCRFVAFHANLLFLAAAEKQPLTFMQPPEDRETLKNTLTSPEQSSAYGGLVDIGVFCHLPFVTFSISPPKQGVFQGTICCYSEQTYPRIRLDPSALQDSIHEGEGTPSPMMSVRDLPQAQVQYRLDTTNRHLPEDSHIHVSVINGARHVVVTGPPQSIHGLSLRAFTWKDLVIPVFHTSTGQDLRHGSDYELIISELVVIMTQLPAHCETATLISVAAHILRFNPSGISRFGVLTQHNRDGTDVFMIIRGAYKGTNNEVGYRPELFDGDSGHAVEYALNWLKEHGPKLVLTNRERLG</sequence>
<dbReference type="InterPro" id="IPR055118">
    <property type="entry name" value="FAS-like_AT_central"/>
</dbReference>
<name>A0A2T6ZZ19_TUBBO</name>
<evidence type="ECO:0000259" key="2">
    <source>
        <dbReference type="Pfam" id="PF22690"/>
    </source>
</evidence>
<dbReference type="Proteomes" id="UP000244722">
    <property type="component" value="Unassembled WGS sequence"/>
</dbReference>
<keyword evidence="1" id="KW-0808">Transferase</keyword>
<protein>
    <recommendedName>
        <fullName evidence="2">Fatty acid synthase-like central AT domain-containing protein</fullName>
    </recommendedName>
</protein>
<organism evidence="3 4">
    <name type="scientific">Tuber borchii</name>
    <name type="common">White truffle</name>
    <dbReference type="NCBI Taxonomy" id="42251"/>
    <lineage>
        <taxon>Eukaryota</taxon>
        <taxon>Fungi</taxon>
        <taxon>Dikarya</taxon>
        <taxon>Ascomycota</taxon>
        <taxon>Pezizomycotina</taxon>
        <taxon>Pezizomycetes</taxon>
        <taxon>Pezizales</taxon>
        <taxon>Tuberaceae</taxon>
        <taxon>Tuber</taxon>
    </lineage>
</organism>
<dbReference type="GO" id="GO:0016740">
    <property type="term" value="F:transferase activity"/>
    <property type="evidence" value="ECO:0007669"/>
    <property type="project" value="UniProtKB-KW"/>
</dbReference>
<proteinExistence type="predicted"/>
<comment type="caution">
    <text evidence="3">The sequence shown here is derived from an EMBL/GenBank/DDBJ whole genome shotgun (WGS) entry which is preliminary data.</text>
</comment>
<dbReference type="Pfam" id="PF22690">
    <property type="entry name" value="FAS_AT_central"/>
    <property type="match status" value="1"/>
</dbReference>
<dbReference type="PANTHER" id="PTHR10982:SF21">
    <property type="entry name" value="FATTY ACID SYNTHASE SUBUNIT BETA"/>
    <property type="match status" value="1"/>
</dbReference>
<feature type="domain" description="Fatty acid synthase-like central AT" evidence="2">
    <location>
        <begin position="136"/>
        <end position="191"/>
    </location>
</feature>
<gene>
    <name evidence="3" type="ORF">B9Z19DRAFT_1123095</name>
</gene>
<evidence type="ECO:0000313" key="3">
    <source>
        <dbReference type="EMBL" id="PUU80748.1"/>
    </source>
</evidence>
<dbReference type="EMBL" id="NESQ01000058">
    <property type="protein sequence ID" value="PUU80748.1"/>
    <property type="molecule type" value="Genomic_DNA"/>
</dbReference>
<accession>A0A2T6ZZ19</accession>
<reference evidence="3 4" key="1">
    <citation type="submission" date="2017-04" db="EMBL/GenBank/DDBJ databases">
        <title>Draft genome sequence of Tuber borchii Vittad., a whitish edible truffle.</title>
        <authorList>
            <consortium name="DOE Joint Genome Institute"/>
            <person name="Murat C."/>
            <person name="Kuo A."/>
            <person name="Barry K.W."/>
            <person name="Clum A."/>
            <person name="Dockter R.B."/>
            <person name="Fauchery L."/>
            <person name="Iotti M."/>
            <person name="Kohler A."/>
            <person name="Labutti K."/>
            <person name="Lindquist E.A."/>
            <person name="Lipzen A."/>
            <person name="Ohm R.A."/>
            <person name="Wang M."/>
            <person name="Grigoriev I.V."/>
            <person name="Zambonelli A."/>
            <person name="Martin F.M."/>
        </authorList>
    </citation>
    <scope>NUCLEOTIDE SEQUENCE [LARGE SCALE GENOMIC DNA]</scope>
    <source>
        <strain evidence="3 4">Tbo3840</strain>
    </source>
</reference>